<organism evidence="10 11">
    <name type="scientific">Spirosoma liriopis</name>
    <dbReference type="NCBI Taxonomy" id="2937440"/>
    <lineage>
        <taxon>Bacteria</taxon>
        <taxon>Pseudomonadati</taxon>
        <taxon>Bacteroidota</taxon>
        <taxon>Cytophagia</taxon>
        <taxon>Cytophagales</taxon>
        <taxon>Cytophagaceae</taxon>
        <taxon>Spirosoma</taxon>
    </lineage>
</organism>
<accession>A0ABT0HNG0</accession>
<feature type="transmembrane region" description="Helical" evidence="9">
    <location>
        <begin position="350"/>
        <end position="373"/>
    </location>
</feature>
<keyword evidence="11" id="KW-1185">Reference proteome</keyword>
<keyword evidence="4" id="KW-0808">Transferase</keyword>
<keyword evidence="3" id="KW-0328">Glycosyltransferase</keyword>
<evidence type="ECO:0000256" key="3">
    <source>
        <dbReference type="ARBA" id="ARBA00022676"/>
    </source>
</evidence>
<feature type="transmembrane region" description="Helical" evidence="9">
    <location>
        <begin position="183"/>
        <end position="204"/>
    </location>
</feature>
<dbReference type="EMBL" id="JALPRF010000003">
    <property type="protein sequence ID" value="MCK8493696.1"/>
    <property type="molecule type" value="Genomic_DNA"/>
</dbReference>
<dbReference type="PANTHER" id="PTHR22760">
    <property type="entry name" value="GLYCOSYLTRANSFERASE"/>
    <property type="match status" value="1"/>
</dbReference>
<dbReference type="Proteomes" id="UP001202180">
    <property type="component" value="Unassembled WGS sequence"/>
</dbReference>
<dbReference type="Pfam" id="PF03901">
    <property type="entry name" value="Glyco_transf_22"/>
    <property type="match status" value="1"/>
</dbReference>
<gene>
    <name evidence="10" type="ORF">M0L20_17650</name>
</gene>
<keyword evidence="8 9" id="KW-0472">Membrane</keyword>
<feature type="transmembrane region" description="Helical" evidence="9">
    <location>
        <begin position="211"/>
        <end position="233"/>
    </location>
</feature>
<evidence type="ECO:0000256" key="5">
    <source>
        <dbReference type="ARBA" id="ARBA00022692"/>
    </source>
</evidence>
<feature type="transmembrane region" description="Helical" evidence="9">
    <location>
        <begin position="319"/>
        <end position="338"/>
    </location>
</feature>
<keyword evidence="7 9" id="KW-1133">Transmembrane helix</keyword>
<evidence type="ECO:0000256" key="2">
    <source>
        <dbReference type="ARBA" id="ARBA00004586"/>
    </source>
</evidence>
<reference evidence="10 11" key="1">
    <citation type="submission" date="2022-04" db="EMBL/GenBank/DDBJ databases">
        <title>Spirosoma sp. strain RP8 genome sequencing and assembly.</title>
        <authorList>
            <person name="Jung Y."/>
        </authorList>
    </citation>
    <scope>NUCLEOTIDE SEQUENCE [LARGE SCALE GENOMIC DNA]</scope>
    <source>
        <strain evidence="10 11">RP8</strain>
    </source>
</reference>
<evidence type="ECO:0000313" key="11">
    <source>
        <dbReference type="Proteomes" id="UP001202180"/>
    </source>
</evidence>
<protein>
    <recommendedName>
        <fullName evidence="12">Mannosyltransferase</fullName>
    </recommendedName>
</protein>
<evidence type="ECO:0008006" key="12">
    <source>
        <dbReference type="Google" id="ProtNLM"/>
    </source>
</evidence>
<evidence type="ECO:0000256" key="9">
    <source>
        <dbReference type="SAM" id="Phobius"/>
    </source>
</evidence>
<keyword evidence="5 9" id="KW-0812">Transmembrane</keyword>
<dbReference type="RefSeq" id="WP_248478304.1">
    <property type="nucleotide sequence ID" value="NZ_JALPRF010000003.1"/>
</dbReference>
<evidence type="ECO:0000256" key="4">
    <source>
        <dbReference type="ARBA" id="ARBA00022679"/>
    </source>
</evidence>
<feature type="transmembrane region" description="Helical" evidence="9">
    <location>
        <begin position="16"/>
        <end position="36"/>
    </location>
</feature>
<feature type="transmembrane region" description="Helical" evidence="9">
    <location>
        <begin position="97"/>
        <end position="119"/>
    </location>
</feature>
<keyword evidence="6" id="KW-0256">Endoplasmic reticulum</keyword>
<evidence type="ECO:0000256" key="7">
    <source>
        <dbReference type="ARBA" id="ARBA00022989"/>
    </source>
</evidence>
<sequence length="496" mass="57752">MNTSLQLIRRDSRLRWLLLFSLLLQIIFCITQVGFLHPDQHFQLIEFSSWQLGEPSGATGVWELKSHIRPTLQVYLFSGFVTLCRFLQINYPYSQLAVLRVLFGVSGFVLFNALGIHYFKSDRKRLFLVLLLINLSWSLPYVRTLFSSEIASSIVFFGAILLYEKRNDQFAYVFLTGLLFSLAFYFRFQIAFGIVGFGIWLLIIEKKYSNLLPLAIGFLVGAGINVFLDYHFYHQLVFTPYDYYRVNITEGKAAEFGTSSFVWYILMLTLVVGAPPFSMFLFYYSLKGALKEYRQPIVLAVVFFVLGHCLVAHKEERFMFPVVNIMPIIAGWGLPSFIRYYERAEKWIRLIIKGVMNFSIGLNVLVLVLFLVLNPYYQSVEFSRKLVNYFDGASPTVYCIDHTPFETESHLQLMFYRRAAPDMKLVEMHNQDSIRYLNNAWLATTYNDAKEKLPLLDSLGFKPQLYSSTPLWHVNQWLQSKNIGTINNIWVLYKKE</sequence>
<comment type="subcellular location">
    <subcellularLocation>
        <location evidence="1">Endomembrane system</location>
        <topology evidence="1">Multi-pass membrane protein</topology>
    </subcellularLocation>
    <subcellularLocation>
        <location evidence="2">Endoplasmic reticulum membrane</location>
    </subcellularLocation>
</comment>
<evidence type="ECO:0000256" key="8">
    <source>
        <dbReference type="ARBA" id="ARBA00023136"/>
    </source>
</evidence>
<name>A0ABT0HNG0_9BACT</name>
<comment type="caution">
    <text evidence="10">The sequence shown here is derived from an EMBL/GenBank/DDBJ whole genome shotgun (WGS) entry which is preliminary data.</text>
</comment>
<proteinExistence type="predicted"/>
<evidence type="ECO:0000256" key="6">
    <source>
        <dbReference type="ARBA" id="ARBA00022824"/>
    </source>
</evidence>
<evidence type="ECO:0000313" key="10">
    <source>
        <dbReference type="EMBL" id="MCK8493696.1"/>
    </source>
</evidence>
<feature type="transmembrane region" description="Helical" evidence="9">
    <location>
        <begin position="296"/>
        <end position="313"/>
    </location>
</feature>
<feature type="transmembrane region" description="Helical" evidence="9">
    <location>
        <begin position="261"/>
        <end position="284"/>
    </location>
</feature>
<evidence type="ECO:0000256" key="1">
    <source>
        <dbReference type="ARBA" id="ARBA00004127"/>
    </source>
</evidence>
<dbReference type="InterPro" id="IPR005599">
    <property type="entry name" value="GPI_mannosylTrfase"/>
</dbReference>